<name>A0A3P3QPF4_9GAMM</name>
<dbReference type="RefSeq" id="WP_046520949.1">
    <property type="nucleotide sequence ID" value="NZ_LAVS01000088.1"/>
</dbReference>
<sequence length="276" mass="30112">MTAKAQRASLLTKHHKLSLIAPALAQAGVQVELTDSFDTDSLGTFSGEVPRTLSPLDCVKTKAKLASQITGLSFGIGSEGSFGGGPLPGLLNWDHELLCWYDSSRDHYIIASASGPVPLSDLDTDQLTLLREHLLQHDAAQGWIISHSAGMIKGLVGFHAVFEALEQAKLLKSATQLSQRLRLSPDLRAHFCPSRQQYIQQAAVQLAQRLQALCPTCQSPDFWRKELQLGLPCSACGYPTERVKYYLKKCECCGYTEQELAPEASADPAYCPLCNP</sequence>
<dbReference type="Proteomes" id="UP000276260">
    <property type="component" value="Unassembled WGS sequence"/>
</dbReference>
<keyword evidence="3" id="KW-1185">Reference proteome</keyword>
<comment type="caution">
    <text evidence="2">The sequence shown here is derived from an EMBL/GenBank/DDBJ whole genome shotgun (WGS) entry which is preliminary data.</text>
</comment>
<gene>
    <name evidence="2" type="ORF">EIK76_03215</name>
</gene>
<accession>A0A3P3QPF4</accession>
<reference evidence="2 3" key="1">
    <citation type="submission" date="2018-11" db="EMBL/GenBank/DDBJ databases">
        <title>Draft genome analysis of Rheinheimera mesophila isolated from an industrial waste site.</title>
        <authorList>
            <person name="Yu Q."/>
            <person name="Qi Y."/>
            <person name="Zhang H."/>
            <person name="Lu Y."/>
            <person name="Pu J."/>
        </authorList>
    </citation>
    <scope>NUCLEOTIDE SEQUENCE [LARGE SCALE GENOMIC DNA]</scope>
    <source>
        <strain evidence="2 3">IITR13</strain>
    </source>
</reference>
<evidence type="ECO:0000313" key="3">
    <source>
        <dbReference type="Proteomes" id="UP000276260"/>
    </source>
</evidence>
<dbReference type="EMBL" id="RRCF01000001">
    <property type="protein sequence ID" value="RRJ23111.1"/>
    <property type="molecule type" value="Genomic_DNA"/>
</dbReference>
<organism evidence="2 3">
    <name type="scientific">Rheinheimera mesophila</name>
    <dbReference type="NCBI Taxonomy" id="1547515"/>
    <lineage>
        <taxon>Bacteria</taxon>
        <taxon>Pseudomonadati</taxon>
        <taxon>Pseudomonadota</taxon>
        <taxon>Gammaproteobacteria</taxon>
        <taxon>Chromatiales</taxon>
        <taxon>Chromatiaceae</taxon>
        <taxon>Rheinheimera</taxon>
    </lineage>
</organism>
<dbReference type="OrthoDB" id="9793837at2"/>
<dbReference type="InterPro" id="IPR046612">
    <property type="entry name" value="DUF6671"/>
</dbReference>
<evidence type="ECO:0000259" key="1">
    <source>
        <dbReference type="Pfam" id="PF20376"/>
    </source>
</evidence>
<protein>
    <recommendedName>
        <fullName evidence="1">DUF6671 domain-containing protein</fullName>
    </recommendedName>
</protein>
<feature type="domain" description="DUF6671" evidence="1">
    <location>
        <begin position="63"/>
        <end position="276"/>
    </location>
</feature>
<evidence type="ECO:0000313" key="2">
    <source>
        <dbReference type="EMBL" id="RRJ23111.1"/>
    </source>
</evidence>
<dbReference type="AlphaFoldDB" id="A0A3P3QPF4"/>
<proteinExistence type="predicted"/>
<dbReference type="Pfam" id="PF20376">
    <property type="entry name" value="DUF6671"/>
    <property type="match status" value="1"/>
</dbReference>